<accession>A0A8B0LTR0</accession>
<organism evidence="1">
    <name type="scientific">uncultured archaeal virus</name>
    <dbReference type="NCBI Taxonomy" id="1960247"/>
    <lineage>
        <taxon>Viruses</taxon>
        <taxon>environmental samples</taxon>
    </lineage>
</organism>
<evidence type="ECO:0000313" key="1">
    <source>
        <dbReference type="EMBL" id="QTW05504.1"/>
    </source>
</evidence>
<reference evidence="1" key="1">
    <citation type="submission" date="2021-01" db="EMBL/GenBank/DDBJ databases">
        <title>Lytic archaeal viruses infect abundant primary producers in Earth s crust.</title>
        <authorList>
            <person name="Rahlff J."/>
            <person name="Turzynski V."/>
            <person name="Esser S.P."/>
            <person name="Monsees I."/>
            <person name="Bornemann T.L.V."/>
            <person name="Figueroa-Gonzalez P.A."/>
            <person name="Schulz F."/>
            <person name="Woyke T."/>
            <person name="Klingl A."/>
            <person name="Moraru C."/>
            <person name="Probst A.J."/>
        </authorList>
    </citation>
    <scope>NUCLEOTIDE SEQUENCE</scope>
</reference>
<dbReference type="EMBL" id="MW522970">
    <property type="protein sequence ID" value="QTW05504.1"/>
    <property type="molecule type" value="Genomic_DNA"/>
</dbReference>
<protein>
    <submittedName>
        <fullName evidence="1">Uncharacterized protein</fullName>
    </submittedName>
</protein>
<name>A0A8B0LTR0_9VIRU</name>
<sequence length="133" mass="14727">MAIKPEDAIKKYKNNIDQTKYEKGVNAVKTSVTAAAIKQKESFIKNTLAGKDRLIKNLGKVSTDVWKTKTKRSFSKLEEKVILAIDSGKWNAAKVLAAGQSAHATAKNMKKGSYSDSYDRYLASQNAIKTAWK</sequence>
<proteinExistence type="predicted"/>